<keyword evidence="7" id="KW-1185">Reference proteome</keyword>
<dbReference type="AlphaFoldDB" id="A0A3S3PSX7"/>
<proteinExistence type="inferred from homology"/>
<dbReference type="PANTHER" id="PTHR43597:SF5">
    <property type="entry name" value="SUFE-LIKE PROTEIN 2, CHLOROPLASTIC"/>
    <property type="match status" value="1"/>
</dbReference>
<accession>A0A3S3PSX7</accession>
<dbReference type="GO" id="GO:0008047">
    <property type="term" value="F:enzyme activator activity"/>
    <property type="evidence" value="ECO:0007669"/>
    <property type="project" value="UniProtKB-ARBA"/>
</dbReference>
<dbReference type="PANTHER" id="PTHR43597">
    <property type="entry name" value="SULFUR ACCEPTOR PROTEIN CSDE"/>
    <property type="match status" value="1"/>
</dbReference>
<keyword evidence="3" id="KW-0150">Chloroplast</keyword>
<feature type="domain" description="Fe-S metabolism associated" evidence="5">
    <location>
        <begin position="70"/>
        <end position="190"/>
    </location>
</feature>
<evidence type="ECO:0000256" key="4">
    <source>
        <dbReference type="ARBA" id="ARBA00022640"/>
    </source>
</evidence>
<evidence type="ECO:0000256" key="3">
    <source>
        <dbReference type="ARBA" id="ARBA00022528"/>
    </source>
</evidence>
<dbReference type="GO" id="GO:0051176">
    <property type="term" value="P:positive regulation of sulfur metabolic process"/>
    <property type="evidence" value="ECO:0007669"/>
    <property type="project" value="UniProtKB-ARBA"/>
</dbReference>
<evidence type="ECO:0000313" key="6">
    <source>
        <dbReference type="EMBL" id="RWR97046.1"/>
    </source>
</evidence>
<dbReference type="GO" id="GO:0016226">
    <property type="term" value="P:iron-sulfur cluster assembly"/>
    <property type="evidence" value="ECO:0007669"/>
    <property type="project" value="UniProtKB-ARBA"/>
</dbReference>
<reference evidence="6 7" key="1">
    <citation type="journal article" date="2019" name="Nat. Plants">
        <title>Stout camphor tree genome fills gaps in understanding of flowering plant genome evolution.</title>
        <authorList>
            <person name="Chaw S.M."/>
            <person name="Liu Y.C."/>
            <person name="Wu Y.W."/>
            <person name="Wang H.Y."/>
            <person name="Lin C.I."/>
            <person name="Wu C.S."/>
            <person name="Ke H.M."/>
            <person name="Chang L.Y."/>
            <person name="Hsu C.Y."/>
            <person name="Yang H.T."/>
            <person name="Sudianto E."/>
            <person name="Hsu M.H."/>
            <person name="Wu K.P."/>
            <person name="Wang L.N."/>
            <person name="Leebens-Mack J.H."/>
            <person name="Tsai I.J."/>
        </authorList>
    </citation>
    <scope>NUCLEOTIDE SEQUENCE [LARGE SCALE GENOMIC DNA]</scope>
    <source>
        <strain evidence="7">cv. Chaw 1501</strain>
        <tissue evidence="6">Young leaves</tissue>
    </source>
</reference>
<gene>
    <name evidence="6" type="ORF">CKAN_02645600</name>
</gene>
<sequence length="211" mass="23321">MNSASSYFLRIPSQLLQNPNPNPNPSRSFLRAPKCAQNPNPSCAAIAETTSSSAATAAELPRKKICRLVAEFRSLPKPVERVKRLLDYAGILPPLADSDRVPESRVTGCTAQVWLVVRMDGEGRMRFAADSDSEIAKGFCSCLIGVLDGAEPEEVLRLRMEELEALNVGLPGRVQSRVNTWHNVLISMQKRTKAIVTERDERERKTCRSSA</sequence>
<name>A0A3S3PSX7_9MAGN</name>
<dbReference type="FunFam" id="3.90.1010.10:FF:000010">
    <property type="entry name" value="Quinolinate synthase, chloroplastic"/>
    <property type="match status" value="1"/>
</dbReference>
<protein>
    <submittedName>
        <fullName evidence="6">Quinolinate synthase, chloroplastic</fullName>
    </submittedName>
</protein>
<evidence type="ECO:0000256" key="1">
    <source>
        <dbReference type="ARBA" id="ARBA00004229"/>
    </source>
</evidence>
<comment type="caution">
    <text evidence="6">The sequence shown here is derived from an EMBL/GenBank/DDBJ whole genome shotgun (WGS) entry which is preliminary data.</text>
</comment>
<dbReference type="SUPFAM" id="SSF82649">
    <property type="entry name" value="SufE/NifU"/>
    <property type="match status" value="1"/>
</dbReference>
<dbReference type="Pfam" id="PF02657">
    <property type="entry name" value="SufE"/>
    <property type="match status" value="1"/>
</dbReference>
<dbReference type="Gene3D" id="3.90.1010.10">
    <property type="match status" value="1"/>
</dbReference>
<dbReference type="GO" id="GO:0009507">
    <property type="term" value="C:chloroplast"/>
    <property type="evidence" value="ECO:0007669"/>
    <property type="project" value="UniProtKB-SubCell"/>
</dbReference>
<dbReference type="EMBL" id="QPKB01000012">
    <property type="protein sequence ID" value="RWR97046.1"/>
    <property type="molecule type" value="Genomic_DNA"/>
</dbReference>
<evidence type="ECO:0000256" key="2">
    <source>
        <dbReference type="ARBA" id="ARBA00010282"/>
    </source>
</evidence>
<dbReference type="InterPro" id="IPR003808">
    <property type="entry name" value="Fe-S_metab-assoc_dom"/>
</dbReference>
<comment type="subcellular location">
    <subcellularLocation>
        <location evidence="1">Plastid</location>
        <location evidence="1">Chloroplast</location>
    </subcellularLocation>
</comment>
<organism evidence="6 7">
    <name type="scientific">Cinnamomum micranthum f. kanehirae</name>
    <dbReference type="NCBI Taxonomy" id="337451"/>
    <lineage>
        <taxon>Eukaryota</taxon>
        <taxon>Viridiplantae</taxon>
        <taxon>Streptophyta</taxon>
        <taxon>Embryophyta</taxon>
        <taxon>Tracheophyta</taxon>
        <taxon>Spermatophyta</taxon>
        <taxon>Magnoliopsida</taxon>
        <taxon>Magnoliidae</taxon>
        <taxon>Laurales</taxon>
        <taxon>Lauraceae</taxon>
        <taxon>Cinnamomum</taxon>
    </lineage>
</organism>
<dbReference type="STRING" id="337451.A0A3S3PSX7"/>
<dbReference type="OrthoDB" id="411584at2759"/>
<evidence type="ECO:0000313" key="7">
    <source>
        <dbReference type="Proteomes" id="UP000283530"/>
    </source>
</evidence>
<evidence type="ECO:0000259" key="5">
    <source>
        <dbReference type="Pfam" id="PF02657"/>
    </source>
</evidence>
<dbReference type="Proteomes" id="UP000283530">
    <property type="component" value="Unassembled WGS sequence"/>
</dbReference>
<keyword evidence="4" id="KW-0934">Plastid</keyword>
<comment type="similarity">
    <text evidence="2">Belongs to the SufE family.</text>
</comment>